<reference evidence="2 3" key="1">
    <citation type="submission" date="2019-07" db="EMBL/GenBank/DDBJ databases">
        <title>Whole genome shotgun sequence of Pseudonocardia asaccharolytica NBRC 16224.</title>
        <authorList>
            <person name="Hosoyama A."/>
            <person name="Uohara A."/>
            <person name="Ohji S."/>
            <person name="Ichikawa N."/>
        </authorList>
    </citation>
    <scope>NUCLEOTIDE SEQUENCE [LARGE SCALE GENOMIC DNA]</scope>
    <source>
        <strain evidence="2 3">NBRC 16224</strain>
    </source>
</reference>
<dbReference type="STRING" id="1123024.GCA_000423625_03051"/>
<evidence type="ECO:0000256" key="1">
    <source>
        <dbReference type="SAM" id="MobiDB-lite"/>
    </source>
</evidence>
<dbReference type="Proteomes" id="UP000321328">
    <property type="component" value="Unassembled WGS sequence"/>
</dbReference>
<comment type="caution">
    <text evidence="2">The sequence shown here is derived from an EMBL/GenBank/DDBJ whole genome shotgun (WGS) entry which is preliminary data.</text>
</comment>
<organism evidence="2 3">
    <name type="scientific">Pseudonocardia asaccharolytica DSM 44247 = NBRC 16224</name>
    <dbReference type="NCBI Taxonomy" id="1123024"/>
    <lineage>
        <taxon>Bacteria</taxon>
        <taxon>Bacillati</taxon>
        <taxon>Actinomycetota</taxon>
        <taxon>Actinomycetes</taxon>
        <taxon>Pseudonocardiales</taxon>
        <taxon>Pseudonocardiaceae</taxon>
        <taxon>Pseudonocardia</taxon>
    </lineage>
</organism>
<sequence>MCTSTSTSTTPTEPNPAPSAQTFPSTEAFLAAITPGMELCTSDFTGWAQVENVSRGPVPSVRGRRRSDSQIVEVPAGELIDLRGGHCVRIDRVRATIDQQGWEVRRADDVAD</sequence>
<dbReference type="RefSeq" id="WP_147200999.1">
    <property type="nucleotide sequence ID" value="NZ_AUII01000013.1"/>
</dbReference>
<dbReference type="AlphaFoldDB" id="A0A511CYT2"/>
<protein>
    <submittedName>
        <fullName evidence="2">Uncharacterized protein</fullName>
    </submittedName>
</protein>
<dbReference type="EMBL" id="BJVI01000011">
    <property type="protein sequence ID" value="GEL17719.1"/>
    <property type="molecule type" value="Genomic_DNA"/>
</dbReference>
<keyword evidence="3" id="KW-1185">Reference proteome</keyword>
<name>A0A511CYT2_9PSEU</name>
<evidence type="ECO:0000313" key="3">
    <source>
        <dbReference type="Proteomes" id="UP000321328"/>
    </source>
</evidence>
<gene>
    <name evidence="2" type="ORF">PA7_15560</name>
</gene>
<feature type="compositionally biased region" description="Low complexity" evidence="1">
    <location>
        <begin position="1"/>
        <end position="12"/>
    </location>
</feature>
<evidence type="ECO:0000313" key="2">
    <source>
        <dbReference type="EMBL" id="GEL17719.1"/>
    </source>
</evidence>
<proteinExistence type="predicted"/>
<dbReference type="OrthoDB" id="5194352at2"/>
<feature type="region of interest" description="Disordered" evidence="1">
    <location>
        <begin position="1"/>
        <end position="23"/>
    </location>
</feature>
<accession>A0A511CYT2</accession>